<accession>A0ABD2ZCG3</accession>
<gene>
    <name evidence="1" type="ORF">ACH5RR_023686</name>
</gene>
<comment type="caution">
    <text evidence="1">The sequence shown here is derived from an EMBL/GenBank/DDBJ whole genome shotgun (WGS) entry which is preliminary data.</text>
</comment>
<dbReference type="AlphaFoldDB" id="A0ABD2ZCG3"/>
<evidence type="ECO:0000313" key="1">
    <source>
        <dbReference type="EMBL" id="KAL3516784.1"/>
    </source>
</evidence>
<proteinExistence type="predicted"/>
<organism evidence="1 2">
    <name type="scientific">Cinchona calisaya</name>
    <dbReference type="NCBI Taxonomy" id="153742"/>
    <lineage>
        <taxon>Eukaryota</taxon>
        <taxon>Viridiplantae</taxon>
        <taxon>Streptophyta</taxon>
        <taxon>Embryophyta</taxon>
        <taxon>Tracheophyta</taxon>
        <taxon>Spermatophyta</taxon>
        <taxon>Magnoliopsida</taxon>
        <taxon>eudicotyledons</taxon>
        <taxon>Gunneridae</taxon>
        <taxon>Pentapetalae</taxon>
        <taxon>asterids</taxon>
        <taxon>lamiids</taxon>
        <taxon>Gentianales</taxon>
        <taxon>Rubiaceae</taxon>
        <taxon>Cinchonoideae</taxon>
        <taxon>Cinchoneae</taxon>
        <taxon>Cinchona</taxon>
    </lineage>
</organism>
<protein>
    <submittedName>
        <fullName evidence="1">Uncharacterized protein</fullName>
    </submittedName>
</protein>
<reference evidence="1 2" key="1">
    <citation type="submission" date="2024-11" db="EMBL/GenBank/DDBJ databases">
        <title>A near-complete genome assembly of Cinchona calisaya.</title>
        <authorList>
            <person name="Lian D.C."/>
            <person name="Zhao X.W."/>
            <person name="Wei L."/>
        </authorList>
    </citation>
    <scope>NUCLEOTIDE SEQUENCE [LARGE SCALE GENOMIC DNA]</scope>
    <source>
        <tissue evidence="1">Nenye</tissue>
    </source>
</reference>
<sequence length="179" mass="20169">MKDSVGNKMELTSSRSVVLSYDGLQASLQNSCHEYSVDSDRSLSNFKPSQYVSFDKLRNCSIPYMTKVSIVPPKMIMGKMYDELTLETGRRPKEDDVDGHLFPTKRGRVVGVVGEGDCEVIEFVREIKGNQDYGNHCGMKEFVWGIEDKNRNDGDDDVVKIISDSKRIYSGWSNAVPLI</sequence>
<evidence type="ECO:0000313" key="2">
    <source>
        <dbReference type="Proteomes" id="UP001630127"/>
    </source>
</evidence>
<name>A0ABD2ZCG3_9GENT</name>
<dbReference type="Proteomes" id="UP001630127">
    <property type="component" value="Unassembled WGS sequence"/>
</dbReference>
<dbReference type="EMBL" id="JBJUIK010000010">
    <property type="protein sequence ID" value="KAL3516784.1"/>
    <property type="molecule type" value="Genomic_DNA"/>
</dbReference>
<keyword evidence="2" id="KW-1185">Reference proteome</keyword>